<evidence type="ECO:0000313" key="1">
    <source>
        <dbReference type="EMBL" id="GJD66499.1"/>
    </source>
</evidence>
<sequence length="366" mass="39034">MLVVTSIAVTPISSAARPEIKRPKPNAENAQKRYLTEVAAVIGLNLRKLEYSSPEQRPDSAVTAAIRTARPEYSSISAAELTAGAVAPRYHYSRVDLNRDGDLEVLAFIVTPRCGTSGCPALILTPQGSGYRVIGDLVGIETLILVGEAEGNSWRKLLIPKVGGGRGAEFRLLSFDGGSYKETSGTAAQARADTWRTAIIIDRVRWNTPGHSLAEHAEPRSSKSCAARGTGASSIGSIAIGASGDKIRNVLGEPSTRSARELWDADGLEHQRWRYPKQGVSILLAFESPNHVGRVEQVEVTAPSKLKTPCAIGIGSSRAKVHDAYGATRTGASAPGRMMIGEEQAGLEFMFSGGRVVKMRLGKSSE</sequence>
<accession>A0AA37HJ17</accession>
<gene>
    <name evidence="1" type="ORF">MPEAHAMD_6697</name>
</gene>
<protein>
    <submittedName>
        <fullName evidence="1">Uncharacterized protein</fullName>
    </submittedName>
</protein>
<comment type="caution">
    <text evidence="1">The sequence shown here is derived from an EMBL/GenBank/DDBJ whole genome shotgun (WGS) entry which is preliminary data.</text>
</comment>
<name>A0AA37HJ17_9HYPH</name>
<dbReference type="AlphaFoldDB" id="A0AA37HJ17"/>
<organism evidence="1 2">
    <name type="scientific">Methylobacterium frigidaeris</name>
    <dbReference type="NCBI Taxonomy" id="2038277"/>
    <lineage>
        <taxon>Bacteria</taxon>
        <taxon>Pseudomonadati</taxon>
        <taxon>Pseudomonadota</taxon>
        <taxon>Alphaproteobacteria</taxon>
        <taxon>Hyphomicrobiales</taxon>
        <taxon>Methylobacteriaceae</taxon>
        <taxon>Methylobacterium</taxon>
    </lineage>
</organism>
<dbReference type="Proteomes" id="UP001055286">
    <property type="component" value="Unassembled WGS sequence"/>
</dbReference>
<evidence type="ECO:0000313" key="2">
    <source>
        <dbReference type="Proteomes" id="UP001055286"/>
    </source>
</evidence>
<reference evidence="1" key="2">
    <citation type="submission" date="2021-08" db="EMBL/GenBank/DDBJ databases">
        <authorList>
            <person name="Tani A."/>
            <person name="Ola A."/>
            <person name="Ogura Y."/>
            <person name="Katsura K."/>
            <person name="Hayashi T."/>
        </authorList>
    </citation>
    <scope>NUCLEOTIDE SEQUENCE</scope>
    <source>
        <strain evidence="1">JCM 32048</strain>
    </source>
</reference>
<reference evidence="1" key="1">
    <citation type="journal article" date="2016" name="Front. Microbiol.">
        <title>Genome Sequence of the Piezophilic, Mesophilic Sulfate-Reducing Bacterium Desulfovibrio indicus J2T.</title>
        <authorList>
            <person name="Cao J."/>
            <person name="Maignien L."/>
            <person name="Shao Z."/>
            <person name="Alain K."/>
            <person name="Jebbar M."/>
        </authorList>
    </citation>
    <scope>NUCLEOTIDE SEQUENCE</scope>
    <source>
        <strain evidence="1">JCM 32048</strain>
    </source>
</reference>
<keyword evidence="2" id="KW-1185">Reference proteome</keyword>
<dbReference type="EMBL" id="BPQJ01000067">
    <property type="protein sequence ID" value="GJD66499.1"/>
    <property type="molecule type" value="Genomic_DNA"/>
</dbReference>
<proteinExistence type="predicted"/>
<dbReference type="RefSeq" id="WP_238193527.1">
    <property type="nucleotide sequence ID" value="NZ_BPQJ01000067.1"/>
</dbReference>